<evidence type="ECO:0000259" key="6">
    <source>
        <dbReference type="Pfam" id="PF01103"/>
    </source>
</evidence>
<protein>
    <submittedName>
        <fullName evidence="8">Bac_surface_Ag domain-containing protein</fullName>
    </submittedName>
</protein>
<comment type="subcellular location">
    <subcellularLocation>
        <location evidence="1">Mitochondrion outer membrane</location>
        <topology evidence="1">Multi-pass membrane protein</topology>
    </subcellularLocation>
</comment>
<accession>A0A1I8IJM2</accession>
<evidence type="ECO:0000313" key="8">
    <source>
        <dbReference type="WBParaSite" id="maker-uti_cns_0013018-snap-gene-0.2-mRNA-1"/>
    </source>
</evidence>
<keyword evidence="7" id="KW-1185">Reference proteome</keyword>
<comment type="similarity">
    <text evidence="2">Belongs to the SAM50/omp85 family.</text>
</comment>
<dbReference type="GO" id="GO:0033108">
    <property type="term" value="P:mitochondrial respiratory chain complex assembly"/>
    <property type="evidence" value="ECO:0007669"/>
    <property type="project" value="TreeGrafter"/>
</dbReference>
<dbReference type="Proteomes" id="UP000095280">
    <property type="component" value="Unplaced"/>
</dbReference>
<dbReference type="PANTHER" id="PTHR12815:SF18">
    <property type="entry name" value="SORTING AND ASSEMBLY MACHINERY COMPONENT 50 HOMOLOG"/>
    <property type="match status" value="1"/>
</dbReference>
<proteinExistence type="inferred from homology"/>
<dbReference type="Gene3D" id="2.40.160.50">
    <property type="entry name" value="membrane protein fhac: a member of the omp85/tpsb transporter family"/>
    <property type="match status" value="1"/>
</dbReference>
<keyword evidence="4" id="KW-0812">Transmembrane</keyword>
<keyword evidence="3" id="KW-1134">Transmembrane beta strand</keyword>
<evidence type="ECO:0000256" key="3">
    <source>
        <dbReference type="ARBA" id="ARBA00022452"/>
    </source>
</evidence>
<dbReference type="GO" id="GO:0005741">
    <property type="term" value="C:mitochondrial outer membrane"/>
    <property type="evidence" value="ECO:0007669"/>
    <property type="project" value="UniProtKB-SubCell"/>
</dbReference>
<evidence type="ECO:0000256" key="5">
    <source>
        <dbReference type="ARBA" id="ARBA00023136"/>
    </source>
</evidence>
<dbReference type="Pfam" id="PF01103">
    <property type="entry name" value="Omp85"/>
    <property type="match status" value="1"/>
</dbReference>
<keyword evidence="5" id="KW-0472">Membrane</keyword>
<dbReference type="InterPro" id="IPR039910">
    <property type="entry name" value="D15-like"/>
</dbReference>
<evidence type="ECO:0000256" key="4">
    <source>
        <dbReference type="ARBA" id="ARBA00022692"/>
    </source>
</evidence>
<dbReference type="GO" id="GO:0045040">
    <property type="term" value="P:protein insertion into mitochondrial outer membrane"/>
    <property type="evidence" value="ECO:0007669"/>
    <property type="project" value="TreeGrafter"/>
</dbReference>
<sequence length="720" mass="78255">MLLQWSRQKAIHKRVEEQFKSNNNMPTAKLNPDPEMHAFVERVHVKGLRRTRDQLVHSQVRRLLSDRVATWGQLVLEIQAAKRRLQALGVFTRVDVTIDTAKSPVAERAGLANAAYEVVFEVQECKQMQYGVRTMAGMDGTVSLVLNGNLRNLTGNAERLIFDYQIGTRDSKSHFLTLAAPLAMYPFAKASAGLVNSCVDFNWAAVKESHSSCFASFSLPLGPTEQLLRAELSWRQLLASQDGRAPLAVRELCGHSIKCGLKHVLEADSRDSATVPMSGGLMRLTSELAGFGGDVRHLRLGAKLSRSLPLAPLFPAASIHLTAACGHAVPMNGGGIPLADRFTIGGLSSGLRGFDINCVGPSVPRAALSAGEEQQQQAAPEVPSRCYLGGESFFTAGAHLYCPLPLVTRRGNFFDLFRLHAFANAGCLVSNAGGAPVGDWRLPRFPRDEVRLSYGIGILLAVGGLARFELNYTVPQAACAGDKLAPGVVAAANYGCQVVALNDTFQRSYRRNPGLQGASFSDIPITLESCLLHCATQEDTIAYAAYSHTACFCGNENYTSLESSVNCGNPTTASQLRTPTTIFAELPKADVSASARFPVTIRAVDVDEQASISQHFTVPISNQLTDSTEIPVRPTFSNRRGLVYVKFTTPEAEEHKTKSYKVYYPISAQLSLELDFANNTPGYYPVMEEFRATVRISLGSKCPPFLTSVTARLSSFLICQ</sequence>
<evidence type="ECO:0000256" key="1">
    <source>
        <dbReference type="ARBA" id="ARBA00004374"/>
    </source>
</evidence>
<dbReference type="InterPro" id="IPR000184">
    <property type="entry name" value="Bac_surfAg_D15"/>
</dbReference>
<dbReference type="PANTHER" id="PTHR12815">
    <property type="entry name" value="SORTING AND ASSEMBLY MACHINERY SAMM50 PROTEIN FAMILY MEMBER"/>
    <property type="match status" value="1"/>
</dbReference>
<dbReference type="AlphaFoldDB" id="A0A1I8IJM2"/>
<organism evidence="7 8">
    <name type="scientific">Macrostomum lignano</name>
    <dbReference type="NCBI Taxonomy" id="282301"/>
    <lineage>
        <taxon>Eukaryota</taxon>
        <taxon>Metazoa</taxon>
        <taxon>Spiralia</taxon>
        <taxon>Lophotrochozoa</taxon>
        <taxon>Platyhelminthes</taxon>
        <taxon>Rhabditophora</taxon>
        <taxon>Macrostomorpha</taxon>
        <taxon>Macrostomida</taxon>
        <taxon>Macrostomidae</taxon>
        <taxon>Macrostomum</taxon>
    </lineage>
</organism>
<name>A0A1I8IJM2_9PLAT</name>
<evidence type="ECO:0000313" key="7">
    <source>
        <dbReference type="Proteomes" id="UP000095280"/>
    </source>
</evidence>
<feature type="domain" description="Bacterial surface antigen (D15)" evidence="6">
    <location>
        <begin position="202"/>
        <end position="483"/>
    </location>
</feature>
<evidence type="ECO:0000256" key="2">
    <source>
        <dbReference type="ARBA" id="ARBA00010913"/>
    </source>
</evidence>
<dbReference type="WBParaSite" id="maker-uti_cns_0013018-snap-gene-0.2-mRNA-1">
    <property type="protein sequence ID" value="maker-uti_cns_0013018-snap-gene-0.2-mRNA-1"/>
    <property type="gene ID" value="maker-uti_cns_0013018-snap-gene-0.2"/>
</dbReference>
<reference evidence="8" key="1">
    <citation type="submission" date="2016-11" db="UniProtKB">
        <authorList>
            <consortium name="WormBaseParasite"/>
        </authorList>
    </citation>
    <scope>IDENTIFICATION</scope>
</reference>